<feature type="transmembrane region" description="Helical" evidence="7">
    <location>
        <begin position="120"/>
        <end position="142"/>
    </location>
</feature>
<accession>A0A6J4I7W5</accession>
<reference evidence="9" key="1">
    <citation type="submission" date="2020-02" db="EMBL/GenBank/DDBJ databases">
        <authorList>
            <person name="Meier V. D."/>
        </authorList>
    </citation>
    <scope>NUCLEOTIDE SEQUENCE</scope>
    <source>
        <strain evidence="9">AVDCRST_MAG95</strain>
    </source>
</reference>
<dbReference type="PANTHER" id="PTHR43386:SF1">
    <property type="entry name" value="D,D-DIPEPTIDE TRANSPORT SYSTEM PERMEASE PROTEIN DDPC-RELATED"/>
    <property type="match status" value="1"/>
</dbReference>
<feature type="transmembrane region" description="Helical" evidence="7">
    <location>
        <begin position="285"/>
        <end position="310"/>
    </location>
</feature>
<dbReference type="Pfam" id="PF00528">
    <property type="entry name" value="BPD_transp_1"/>
    <property type="match status" value="1"/>
</dbReference>
<protein>
    <recommendedName>
        <fullName evidence="8">ABC transmembrane type-1 domain-containing protein</fullName>
    </recommendedName>
</protein>
<dbReference type="PROSITE" id="PS50928">
    <property type="entry name" value="ABC_TM1"/>
    <property type="match status" value="1"/>
</dbReference>
<evidence type="ECO:0000256" key="5">
    <source>
        <dbReference type="ARBA" id="ARBA00022989"/>
    </source>
</evidence>
<dbReference type="GO" id="GO:0055085">
    <property type="term" value="P:transmembrane transport"/>
    <property type="evidence" value="ECO:0007669"/>
    <property type="project" value="InterPro"/>
</dbReference>
<dbReference type="AlphaFoldDB" id="A0A6J4I7W5"/>
<organism evidence="9">
    <name type="scientific">uncultured Adhaeribacter sp</name>
    <dbReference type="NCBI Taxonomy" id="448109"/>
    <lineage>
        <taxon>Bacteria</taxon>
        <taxon>Pseudomonadati</taxon>
        <taxon>Bacteroidota</taxon>
        <taxon>Cytophagia</taxon>
        <taxon>Cytophagales</taxon>
        <taxon>Hymenobacteraceae</taxon>
        <taxon>Adhaeribacter</taxon>
        <taxon>environmental samples</taxon>
    </lineage>
</organism>
<evidence type="ECO:0000256" key="1">
    <source>
        <dbReference type="ARBA" id="ARBA00004651"/>
    </source>
</evidence>
<evidence type="ECO:0000256" key="4">
    <source>
        <dbReference type="ARBA" id="ARBA00022692"/>
    </source>
</evidence>
<evidence type="ECO:0000256" key="6">
    <source>
        <dbReference type="ARBA" id="ARBA00023136"/>
    </source>
</evidence>
<keyword evidence="4 7" id="KW-0812">Transmembrane</keyword>
<evidence type="ECO:0000259" key="8">
    <source>
        <dbReference type="PROSITE" id="PS50928"/>
    </source>
</evidence>
<feature type="domain" description="ABC transmembrane type-1" evidence="8">
    <location>
        <begin position="159"/>
        <end position="352"/>
    </location>
</feature>
<comment type="similarity">
    <text evidence="7">Belongs to the binding-protein-dependent transport system permease family.</text>
</comment>
<feature type="transmembrane region" description="Helical" evidence="7">
    <location>
        <begin position="88"/>
        <end position="113"/>
    </location>
</feature>
<dbReference type="EMBL" id="CADCTJ010000465">
    <property type="protein sequence ID" value="CAA9242713.1"/>
    <property type="molecule type" value="Genomic_DNA"/>
</dbReference>
<comment type="subcellular location">
    <subcellularLocation>
        <location evidence="1 7">Cell membrane</location>
        <topology evidence="1 7">Multi-pass membrane protein</topology>
    </subcellularLocation>
</comment>
<sequence length="365" mass="39952">MSQITKIRRAFKRLSGPERVAALFLSIYLLVALLGPVSGWLILPNELGQTLQPPFAMDGVNSRTMHWLGTDHLGRDVLANLIYGARTALWVSLPAMLLATIIGLVLGSVAGFWGNQGLAISVAGGIFVFLGAMLAFYYGIYLRQIAWRQALQEGSASMLGEAVKTSFIFIIVALFSWLAVKAWRKIGPDKRISLPADQLVLKSIEIVGALPRILLVLCLTAFAQPAVLTVILLSAFTYWTGIARLVRGELLQVKQLSYIEAARVAGLAEKRILFRHALPNALPPVIVAFAFGLGNLMSLEATLSFLGIGIPVDVPSWGRLLRGIRTDFTAWWLLVFPTVLLCGTILSLQTLAQFCLRMLDPTRNK</sequence>
<dbReference type="CDD" id="cd06261">
    <property type="entry name" value="TM_PBP2"/>
    <property type="match status" value="1"/>
</dbReference>
<keyword evidence="6 7" id="KW-0472">Membrane</keyword>
<feature type="transmembrane region" description="Helical" evidence="7">
    <location>
        <begin position="20"/>
        <end position="43"/>
    </location>
</feature>
<evidence type="ECO:0000256" key="2">
    <source>
        <dbReference type="ARBA" id="ARBA00022448"/>
    </source>
</evidence>
<dbReference type="InterPro" id="IPR050366">
    <property type="entry name" value="BP-dependent_transpt_permease"/>
</dbReference>
<feature type="transmembrane region" description="Helical" evidence="7">
    <location>
        <begin position="162"/>
        <end position="180"/>
    </location>
</feature>
<keyword evidence="5 7" id="KW-1133">Transmembrane helix</keyword>
<dbReference type="InterPro" id="IPR000515">
    <property type="entry name" value="MetI-like"/>
</dbReference>
<dbReference type="InterPro" id="IPR035906">
    <property type="entry name" value="MetI-like_sf"/>
</dbReference>
<dbReference type="GO" id="GO:0005886">
    <property type="term" value="C:plasma membrane"/>
    <property type="evidence" value="ECO:0007669"/>
    <property type="project" value="UniProtKB-SubCell"/>
</dbReference>
<dbReference type="SUPFAM" id="SSF161098">
    <property type="entry name" value="MetI-like"/>
    <property type="match status" value="1"/>
</dbReference>
<keyword evidence="3" id="KW-1003">Cell membrane</keyword>
<dbReference type="PANTHER" id="PTHR43386">
    <property type="entry name" value="OLIGOPEPTIDE TRANSPORT SYSTEM PERMEASE PROTEIN APPC"/>
    <property type="match status" value="1"/>
</dbReference>
<keyword evidence="2 7" id="KW-0813">Transport</keyword>
<proteinExistence type="inferred from homology"/>
<evidence type="ECO:0000256" key="7">
    <source>
        <dbReference type="RuleBase" id="RU363032"/>
    </source>
</evidence>
<evidence type="ECO:0000313" key="9">
    <source>
        <dbReference type="EMBL" id="CAA9242713.1"/>
    </source>
</evidence>
<dbReference type="Gene3D" id="1.10.3720.10">
    <property type="entry name" value="MetI-like"/>
    <property type="match status" value="1"/>
</dbReference>
<feature type="transmembrane region" description="Helical" evidence="7">
    <location>
        <begin position="330"/>
        <end position="356"/>
    </location>
</feature>
<name>A0A6J4I7W5_9BACT</name>
<gene>
    <name evidence="9" type="ORF">AVDCRST_MAG95-1497</name>
</gene>
<evidence type="ECO:0000256" key="3">
    <source>
        <dbReference type="ARBA" id="ARBA00022475"/>
    </source>
</evidence>